<gene>
    <name evidence="1" type="ORF">EcWSU1_00605</name>
</gene>
<dbReference type="Proteomes" id="UP000007838">
    <property type="component" value="Chromosome"/>
</dbReference>
<evidence type="ECO:0000313" key="1">
    <source>
        <dbReference type="EMBL" id="AEW72045.1"/>
    </source>
</evidence>
<dbReference type="EMBL" id="CP002886">
    <property type="protein sequence ID" value="AEW72045.1"/>
    <property type="molecule type" value="Genomic_DNA"/>
</dbReference>
<name>G8LL80_9ENTR</name>
<accession>G8LL80</accession>
<sequence length="36" mass="4013">MLPGVLRRASDVTCLRDNVLFLFFEQASGIQPAPSY</sequence>
<organism evidence="1 2">
    <name type="scientific">Enterobacter ludwigii</name>
    <dbReference type="NCBI Taxonomy" id="299767"/>
    <lineage>
        <taxon>Bacteria</taxon>
        <taxon>Pseudomonadati</taxon>
        <taxon>Pseudomonadota</taxon>
        <taxon>Gammaproteobacteria</taxon>
        <taxon>Enterobacterales</taxon>
        <taxon>Enterobacteriaceae</taxon>
        <taxon>Enterobacter</taxon>
        <taxon>Enterobacter cloacae complex</taxon>
    </lineage>
</organism>
<protein>
    <submittedName>
        <fullName evidence="1">Uncharacterized protein</fullName>
    </submittedName>
</protein>
<dbReference type="KEGG" id="eec:EcWSU1_00605"/>
<dbReference type="HOGENOM" id="CLU_3355955_0_0_6"/>
<dbReference type="AlphaFoldDB" id="G8LL80"/>
<reference evidence="1 2" key="1">
    <citation type="journal article" date="2011" name="Stand. Genomic Sci.">
        <title>Complete genome of the onion pathogen Enterobacter cloacae EcWSU1.</title>
        <authorList>
            <person name="Humann J.L."/>
            <person name="Wildung M."/>
            <person name="Cheng C.H."/>
            <person name="Lee T."/>
            <person name="Stewart J.E."/>
            <person name="Drew J.C."/>
            <person name="Triplett E.W."/>
            <person name="Main D."/>
            <person name="Schroeder B.K."/>
        </authorList>
    </citation>
    <scope>NUCLEOTIDE SEQUENCE [LARGE SCALE GENOMIC DNA]</scope>
    <source>
        <strain evidence="1 2">EcWSU1</strain>
    </source>
</reference>
<evidence type="ECO:0000313" key="2">
    <source>
        <dbReference type="Proteomes" id="UP000007838"/>
    </source>
</evidence>
<proteinExistence type="predicted"/>